<dbReference type="AlphaFoldDB" id="A0A2P2J499"/>
<accession>A0A2P2J499</accession>
<dbReference type="EMBL" id="GGEC01007829">
    <property type="protein sequence ID" value="MBW88312.1"/>
    <property type="molecule type" value="Transcribed_RNA"/>
</dbReference>
<sequence length="68" mass="7539">MVSLTRLGTQYTSLWTMQHVQPLFSFNFGGWTACTFGSLSHLGPETMLNLQALGPDAHLFGSHQNRLS</sequence>
<evidence type="ECO:0000313" key="1">
    <source>
        <dbReference type="EMBL" id="MBW88312.1"/>
    </source>
</evidence>
<name>A0A2P2J499_RHIMU</name>
<proteinExistence type="predicted"/>
<dbReference type="PROSITE" id="PS51257">
    <property type="entry name" value="PROKAR_LIPOPROTEIN"/>
    <property type="match status" value="1"/>
</dbReference>
<reference evidence="1" key="1">
    <citation type="submission" date="2018-02" db="EMBL/GenBank/DDBJ databases">
        <title>Rhizophora mucronata_Transcriptome.</title>
        <authorList>
            <person name="Meera S.P."/>
            <person name="Sreeshan A."/>
            <person name="Augustine A."/>
        </authorList>
    </citation>
    <scope>NUCLEOTIDE SEQUENCE</scope>
    <source>
        <tissue evidence="1">Leaf</tissue>
    </source>
</reference>
<organism evidence="1">
    <name type="scientific">Rhizophora mucronata</name>
    <name type="common">Asiatic mangrove</name>
    <dbReference type="NCBI Taxonomy" id="61149"/>
    <lineage>
        <taxon>Eukaryota</taxon>
        <taxon>Viridiplantae</taxon>
        <taxon>Streptophyta</taxon>
        <taxon>Embryophyta</taxon>
        <taxon>Tracheophyta</taxon>
        <taxon>Spermatophyta</taxon>
        <taxon>Magnoliopsida</taxon>
        <taxon>eudicotyledons</taxon>
        <taxon>Gunneridae</taxon>
        <taxon>Pentapetalae</taxon>
        <taxon>rosids</taxon>
        <taxon>fabids</taxon>
        <taxon>Malpighiales</taxon>
        <taxon>Rhizophoraceae</taxon>
        <taxon>Rhizophora</taxon>
    </lineage>
</organism>
<protein>
    <submittedName>
        <fullName evidence="1">Uncharacterized protein</fullName>
    </submittedName>
</protein>